<dbReference type="InterPro" id="IPR027417">
    <property type="entry name" value="P-loop_NTPase"/>
</dbReference>
<keyword evidence="2" id="KW-1185">Reference proteome</keyword>
<name>A0AA37P063_9PEZI</name>
<protein>
    <submittedName>
        <fullName evidence="1">Uncharacterized protein</fullName>
    </submittedName>
</protein>
<dbReference type="Pfam" id="PF17784">
    <property type="entry name" value="Sulfotransfer_4"/>
    <property type="match status" value="1"/>
</dbReference>
<evidence type="ECO:0000313" key="2">
    <source>
        <dbReference type="Proteomes" id="UP001055115"/>
    </source>
</evidence>
<accession>A0AA37P063</accession>
<gene>
    <name evidence="1" type="ORF">ColSpa_05366</name>
</gene>
<dbReference type="PANTHER" id="PTHR36978">
    <property type="entry name" value="P-LOOP CONTAINING NUCLEOTIDE TRIPHOSPHATE HYDROLASE"/>
    <property type="match status" value="1"/>
</dbReference>
<comment type="caution">
    <text evidence="1">The sequence shown here is derived from an EMBL/GenBank/DDBJ whole genome shotgun (WGS) entry which is preliminary data.</text>
</comment>
<sequence length="258" mass="29358">MKVILLSFGRNATLGFYYALKTLGYKPYHQLEVFRNGVPDMRMMNDAVLASSRGQGRPFSREDFDKWLGGYDAITDIPSWLLKDVISTYPDAKFVLTERDPEAWRKSMARTFQPLGAFLNLPAIRLVGLVDSYTHHLSNLSANFCYILYGGYLGPDSEKAQVQAVKVYENHNKTVKEMIPPEKLLVIQLEDGLGWEKICSFLGHEVPDVPFPRVNEAAEFQTMVMEDMLASWKRTALKAASVLVPLVGASVWFWRQKR</sequence>
<dbReference type="Gene3D" id="3.40.50.300">
    <property type="entry name" value="P-loop containing nucleotide triphosphate hydrolases"/>
    <property type="match status" value="1"/>
</dbReference>
<dbReference type="PANTHER" id="PTHR36978:SF4">
    <property type="entry name" value="P-LOOP CONTAINING NUCLEOSIDE TRIPHOSPHATE HYDROLASE PROTEIN"/>
    <property type="match status" value="1"/>
</dbReference>
<dbReference type="RefSeq" id="XP_049127535.1">
    <property type="nucleotide sequence ID" value="XM_049271578.1"/>
</dbReference>
<dbReference type="EMBL" id="BQXU01000012">
    <property type="protein sequence ID" value="GKT45185.1"/>
    <property type="molecule type" value="Genomic_DNA"/>
</dbReference>
<dbReference type="AlphaFoldDB" id="A0AA37P063"/>
<dbReference type="InterPro" id="IPR040632">
    <property type="entry name" value="Sulfotransfer_4"/>
</dbReference>
<dbReference type="SUPFAM" id="SSF52540">
    <property type="entry name" value="P-loop containing nucleoside triphosphate hydrolases"/>
    <property type="match status" value="1"/>
</dbReference>
<evidence type="ECO:0000313" key="1">
    <source>
        <dbReference type="EMBL" id="GKT45185.1"/>
    </source>
</evidence>
<organism evidence="1 2">
    <name type="scientific">Colletotrichum spaethianum</name>
    <dbReference type="NCBI Taxonomy" id="700344"/>
    <lineage>
        <taxon>Eukaryota</taxon>
        <taxon>Fungi</taxon>
        <taxon>Dikarya</taxon>
        <taxon>Ascomycota</taxon>
        <taxon>Pezizomycotina</taxon>
        <taxon>Sordariomycetes</taxon>
        <taxon>Hypocreomycetidae</taxon>
        <taxon>Glomerellales</taxon>
        <taxon>Glomerellaceae</taxon>
        <taxon>Colletotrichum</taxon>
        <taxon>Colletotrichum spaethianum species complex</taxon>
    </lineage>
</organism>
<dbReference type="Proteomes" id="UP001055115">
    <property type="component" value="Unassembled WGS sequence"/>
</dbReference>
<reference evidence="1 2" key="1">
    <citation type="submission" date="2022-03" db="EMBL/GenBank/DDBJ databases">
        <title>Genome data of Colletotrichum spp.</title>
        <authorList>
            <person name="Utami Y.D."/>
            <person name="Hiruma K."/>
        </authorList>
    </citation>
    <scope>NUCLEOTIDE SEQUENCE [LARGE SCALE GENOMIC DNA]</scope>
    <source>
        <strain evidence="1 2">MAFF 239500</strain>
    </source>
</reference>
<proteinExistence type="predicted"/>
<dbReference type="GeneID" id="73326168"/>